<keyword evidence="5 12" id="KW-0328">Glycosyltransferase</keyword>
<evidence type="ECO:0000313" key="14">
    <source>
        <dbReference type="EMBL" id="KAK1728029.1"/>
    </source>
</evidence>
<evidence type="ECO:0000256" key="13">
    <source>
        <dbReference type="SAM" id="MobiDB-lite"/>
    </source>
</evidence>
<evidence type="ECO:0000256" key="8">
    <source>
        <dbReference type="ARBA" id="ARBA00022824"/>
    </source>
</evidence>
<keyword evidence="10" id="KW-0472">Membrane</keyword>
<dbReference type="EMBL" id="JAHMHS010000020">
    <property type="protein sequence ID" value="KAK1728029.1"/>
    <property type="molecule type" value="Genomic_DNA"/>
</dbReference>
<proteinExistence type="inferred from homology"/>
<comment type="pathway">
    <text evidence="2">Glycolipid biosynthesis; glycosylphosphatidylinositol-anchor biosynthesis.</text>
</comment>
<evidence type="ECO:0000313" key="15">
    <source>
        <dbReference type="Proteomes" id="UP001244207"/>
    </source>
</evidence>
<comment type="subcellular location">
    <subcellularLocation>
        <location evidence="1 12">Endoplasmic reticulum membrane</location>
        <topology evidence="1 12">Multi-pass membrane protein</topology>
    </subcellularLocation>
</comment>
<dbReference type="GO" id="GO:0000026">
    <property type="term" value="F:alpha-1,2-mannosyltransferase activity"/>
    <property type="evidence" value="ECO:0007669"/>
    <property type="project" value="TreeGrafter"/>
</dbReference>
<evidence type="ECO:0000256" key="10">
    <source>
        <dbReference type="ARBA" id="ARBA00023136"/>
    </source>
</evidence>
<feature type="region of interest" description="Disordered" evidence="13">
    <location>
        <begin position="575"/>
        <end position="604"/>
    </location>
</feature>
<keyword evidence="7" id="KW-0812">Transmembrane</keyword>
<evidence type="ECO:0000256" key="9">
    <source>
        <dbReference type="ARBA" id="ARBA00022989"/>
    </source>
</evidence>
<dbReference type="GO" id="GO:0005789">
    <property type="term" value="C:endoplasmic reticulum membrane"/>
    <property type="evidence" value="ECO:0007669"/>
    <property type="project" value="UniProtKB-SubCell"/>
</dbReference>
<evidence type="ECO:0000256" key="4">
    <source>
        <dbReference type="ARBA" id="ARBA00022502"/>
    </source>
</evidence>
<evidence type="ECO:0000256" key="1">
    <source>
        <dbReference type="ARBA" id="ARBA00004477"/>
    </source>
</evidence>
<dbReference type="GO" id="GO:0006506">
    <property type="term" value="P:GPI anchor biosynthetic process"/>
    <property type="evidence" value="ECO:0007669"/>
    <property type="project" value="UniProtKB-KW"/>
</dbReference>
<sequence>MASVGSPPAPELLMAVRNEHNKPSVFRSLLIIRLLNAWWVLTFFQPDEYFQALEPAWRIAFGQGSGAWITWEWRNQLRSSLHPALFAGVYTLADLVARPLPIIRPWLLLAAPKAAQAVFAAAADWYTWQLAVKIYGADSSVSWFALFMSMFSPFQWYCSTRTFSNSLETTLTIMALNYWPWELLSDAKTEKENPKPAKSILHTPGTLTSLRLSLILAATAVLLRPTNILIWIPVALATLLRPLLSRSGPTSGPGPTTSALTPQTILLLLREALLCGTLVLSLSLTSDRLYFGEWAFPPYKFLYFNLSQSLAVLYGRNDWHYYLSQGLPLLSMTYLPFVLVSLYHPPQPTTTSSHSKIPSKATLETLTWTVYITLAALSTVSHKEVRFIYPLLPNLHILAAAPLTSFFTTPAPPPSAKSPLPKPRLRHKRLLASALAIHAAIAFFLTLLHQPAPLTVLTFLRTSYARIHPEQAATSAPIASLALASLSSSSSSSSSSTKESQGKELFALFLTPCHSTPWRSHLLHPALRARALTCEPPLHTQPGTPEREAYRDEADRFYDDPQLFMATELWPAAESSSISRSNSESESDVGSGTSPEISSAPPEDVPRYIIGFEGIEPWLHDFFSSPNGAGRHLGVSPRRVWSGWNGFFNEDARRRGKLVVWDTGLYTTVS</sequence>
<dbReference type="EC" id="2.4.1.-" evidence="12"/>
<dbReference type="PANTHER" id="PTHR22760">
    <property type="entry name" value="GLYCOSYLTRANSFERASE"/>
    <property type="match status" value="1"/>
</dbReference>
<evidence type="ECO:0000256" key="6">
    <source>
        <dbReference type="ARBA" id="ARBA00022679"/>
    </source>
</evidence>
<gene>
    <name evidence="14" type="ORF">BDZ83DRAFT_610934</name>
</gene>
<keyword evidence="15" id="KW-1185">Reference proteome</keyword>
<dbReference type="InterPro" id="IPR005599">
    <property type="entry name" value="GPI_mannosylTrfase"/>
</dbReference>
<protein>
    <recommendedName>
        <fullName evidence="12">Mannosyltransferase</fullName>
        <ecNumber evidence="12">2.4.1.-</ecNumber>
    </recommendedName>
</protein>
<evidence type="ECO:0000256" key="12">
    <source>
        <dbReference type="RuleBase" id="RU363075"/>
    </source>
</evidence>
<evidence type="ECO:0000256" key="2">
    <source>
        <dbReference type="ARBA" id="ARBA00004687"/>
    </source>
</evidence>
<keyword evidence="9" id="KW-1133">Transmembrane helix</keyword>
<comment type="caution">
    <text evidence="14">The sequence shown here is derived from an EMBL/GenBank/DDBJ whole genome shotgun (WGS) entry which is preliminary data.</text>
</comment>
<accession>A0AAD8UUN8</accession>
<evidence type="ECO:0000256" key="11">
    <source>
        <dbReference type="ARBA" id="ARBA00024708"/>
    </source>
</evidence>
<organism evidence="14 15">
    <name type="scientific">Glomerella acutata</name>
    <name type="common">Colletotrichum acutatum</name>
    <dbReference type="NCBI Taxonomy" id="27357"/>
    <lineage>
        <taxon>Eukaryota</taxon>
        <taxon>Fungi</taxon>
        <taxon>Dikarya</taxon>
        <taxon>Ascomycota</taxon>
        <taxon>Pezizomycotina</taxon>
        <taxon>Sordariomycetes</taxon>
        <taxon>Hypocreomycetidae</taxon>
        <taxon>Glomerellales</taxon>
        <taxon>Glomerellaceae</taxon>
        <taxon>Colletotrichum</taxon>
        <taxon>Colletotrichum acutatum species complex</taxon>
    </lineage>
</organism>
<keyword evidence="6" id="KW-0808">Transferase</keyword>
<evidence type="ECO:0000256" key="3">
    <source>
        <dbReference type="ARBA" id="ARBA00006065"/>
    </source>
</evidence>
<evidence type="ECO:0000256" key="7">
    <source>
        <dbReference type="ARBA" id="ARBA00022692"/>
    </source>
</evidence>
<dbReference type="Proteomes" id="UP001244207">
    <property type="component" value="Unassembled WGS sequence"/>
</dbReference>
<dbReference type="Pfam" id="PF03901">
    <property type="entry name" value="Glyco_transf_22"/>
    <property type="match status" value="1"/>
</dbReference>
<reference evidence="14" key="1">
    <citation type="submission" date="2021-12" db="EMBL/GenBank/DDBJ databases">
        <title>Comparative genomics, transcriptomics and evolutionary studies reveal genomic signatures of adaptation to plant cell wall in hemibiotrophic fungi.</title>
        <authorList>
            <consortium name="DOE Joint Genome Institute"/>
            <person name="Baroncelli R."/>
            <person name="Diaz J.F."/>
            <person name="Benocci T."/>
            <person name="Peng M."/>
            <person name="Battaglia E."/>
            <person name="Haridas S."/>
            <person name="Andreopoulos W."/>
            <person name="Labutti K."/>
            <person name="Pangilinan J."/>
            <person name="Floch G.L."/>
            <person name="Makela M.R."/>
            <person name="Henrissat B."/>
            <person name="Grigoriev I.V."/>
            <person name="Crouch J.A."/>
            <person name="De Vries R.P."/>
            <person name="Sukno S.A."/>
            <person name="Thon M.R."/>
        </authorList>
    </citation>
    <scope>NUCLEOTIDE SEQUENCE</scope>
    <source>
        <strain evidence="14">CBS 112980</strain>
    </source>
</reference>
<name>A0AAD8UUN8_GLOAC</name>
<dbReference type="RefSeq" id="XP_060368084.1">
    <property type="nucleotide sequence ID" value="XM_060507623.1"/>
</dbReference>
<evidence type="ECO:0000256" key="5">
    <source>
        <dbReference type="ARBA" id="ARBA00022676"/>
    </source>
</evidence>
<comment type="similarity">
    <text evidence="3">Belongs to the glycosyltransferase 22 family. PIGB subfamily.</text>
</comment>
<dbReference type="PANTHER" id="PTHR22760:SF4">
    <property type="entry name" value="GPI MANNOSYLTRANSFERASE 3"/>
    <property type="match status" value="1"/>
</dbReference>
<comment type="function">
    <text evidence="11">Mannosyltransferase involved in glycosylphosphatidylinositol-anchor biosynthesis. Transfers the third mannose to Man2-GlcN-acyl-PI during GPI precursor assembly.</text>
</comment>
<feature type="compositionally biased region" description="Low complexity" evidence="13">
    <location>
        <begin position="575"/>
        <end position="584"/>
    </location>
</feature>
<keyword evidence="8 12" id="KW-0256">Endoplasmic reticulum</keyword>
<dbReference type="AlphaFoldDB" id="A0AAD8UUN8"/>
<dbReference type="GeneID" id="85391522"/>
<keyword evidence="4" id="KW-0337">GPI-anchor biosynthesis</keyword>
<feature type="compositionally biased region" description="Polar residues" evidence="13">
    <location>
        <begin position="588"/>
        <end position="597"/>
    </location>
</feature>